<feature type="transmembrane region" description="Helical" evidence="10">
    <location>
        <begin position="143"/>
        <end position="166"/>
    </location>
</feature>
<dbReference type="PANTHER" id="PTHR19139">
    <property type="entry name" value="AQUAPORIN TRANSPORTER"/>
    <property type="match status" value="1"/>
</dbReference>
<dbReference type="InterPro" id="IPR034294">
    <property type="entry name" value="Aquaporin_transptr"/>
</dbReference>
<dbReference type="CDD" id="cd00333">
    <property type="entry name" value="MIP"/>
    <property type="match status" value="1"/>
</dbReference>
<evidence type="ECO:0000256" key="8">
    <source>
        <dbReference type="RuleBase" id="RU000477"/>
    </source>
</evidence>
<evidence type="ECO:0000313" key="11">
    <source>
        <dbReference type="EMBL" id="NMO21938.1"/>
    </source>
</evidence>
<evidence type="ECO:0000313" key="12">
    <source>
        <dbReference type="Proteomes" id="UP000518300"/>
    </source>
</evidence>
<keyword evidence="4" id="KW-1003">Cell membrane</keyword>
<keyword evidence="3 8" id="KW-0813">Transport</keyword>
<dbReference type="PANTHER" id="PTHR19139:SF199">
    <property type="entry name" value="MIP17260P"/>
    <property type="match status" value="1"/>
</dbReference>
<feature type="region of interest" description="Disordered" evidence="9">
    <location>
        <begin position="255"/>
        <end position="276"/>
    </location>
</feature>
<comment type="subcellular location">
    <subcellularLocation>
        <location evidence="1">Cell membrane</location>
        <topology evidence="1">Multi-pass membrane protein</topology>
    </subcellularLocation>
</comment>
<dbReference type="InterPro" id="IPR000425">
    <property type="entry name" value="MIP"/>
</dbReference>
<dbReference type="Gene3D" id="1.20.1080.10">
    <property type="entry name" value="Glycerol uptake facilitator protein"/>
    <property type="match status" value="1"/>
</dbReference>
<evidence type="ECO:0000256" key="5">
    <source>
        <dbReference type="ARBA" id="ARBA00022692"/>
    </source>
</evidence>
<evidence type="ECO:0000256" key="2">
    <source>
        <dbReference type="ARBA" id="ARBA00006175"/>
    </source>
</evidence>
<evidence type="ECO:0000256" key="1">
    <source>
        <dbReference type="ARBA" id="ARBA00004651"/>
    </source>
</evidence>
<dbReference type="GO" id="GO:0005886">
    <property type="term" value="C:plasma membrane"/>
    <property type="evidence" value="ECO:0007669"/>
    <property type="project" value="UniProtKB-SubCell"/>
</dbReference>
<dbReference type="Pfam" id="PF00230">
    <property type="entry name" value="MIP"/>
    <property type="match status" value="1"/>
</dbReference>
<keyword evidence="5 8" id="KW-0812">Transmembrane</keyword>
<evidence type="ECO:0000256" key="10">
    <source>
        <dbReference type="SAM" id="Phobius"/>
    </source>
</evidence>
<dbReference type="AlphaFoldDB" id="A0A848LV43"/>
<keyword evidence="6 10" id="KW-1133">Transmembrane helix</keyword>
<feature type="transmembrane region" description="Helical" evidence="10">
    <location>
        <begin position="215"/>
        <end position="237"/>
    </location>
</feature>
<organism evidence="11 12">
    <name type="scientific">Pyxidicoccus fallax</name>
    <dbReference type="NCBI Taxonomy" id="394095"/>
    <lineage>
        <taxon>Bacteria</taxon>
        <taxon>Pseudomonadati</taxon>
        <taxon>Myxococcota</taxon>
        <taxon>Myxococcia</taxon>
        <taxon>Myxococcales</taxon>
        <taxon>Cystobacterineae</taxon>
        <taxon>Myxococcaceae</taxon>
        <taxon>Pyxidicoccus</taxon>
    </lineage>
</organism>
<dbReference type="PROSITE" id="PS00221">
    <property type="entry name" value="MIP"/>
    <property type="match status" value="1"/>
</dbReference>
<feature type="transmembrane region" description="Helical" evidence="10">
    <location>
        <begin position="94"/>
        <end position="116"/>
    </location>
</feature>
<dbReference type="InterPro" id="IPR023271">
    <property type="entry name" value="Aquaporin-like"/>
</dbReference>
<feature type="transmembrane region" description="Helical" evidence="10">
    <location>
        <begin position="49"/>
        <end position="73"/>
    </location>
</feature>
<dbReference type="RefSeq" id="WP_169351105.1">
    <property type="nucleotide sequence ID" value="NZ_JABBJJ010000367.1"/>
</dbReference>
<dbReference type="InterPro" id="IPR022357">
    <property type="entry name" value="MIP_CS"/>
</dbReference>
<dbReference type="EMBL" id="JABBJJ010000367">
    <property type="protein sequence ID" value="NMO21938.1"/>
    <property type="molecule type" value="Genomic_DNA"/>
</dbReference>
<feature type="transmembrane region" description="Helical" evidence="10">
    <location>
        <begin position="173"/>
        <end position="195"/>
    </location>
</feature>
<keyword evidence="7 10" id="KW-0472">Membrane</keyword>
<evidence type="ECO:0000256" key="4">
    <source>
        <dbReference type="ARBA" id="ARBA00022475"/>
    </source>
</evidence>
<evidence type="ECO:0000256" key="7">
    <source>
        <dbReference type="ARBA" id="ARBA00023136"/>
    </source>
</evidence>
<comment type="caution">
    <text evidence="11">The sequence shown here is derived from an EMBL/GenBank/DDBJ whole genome shotgun (WGS) entry which is preliminary data.</text>
</comment>
<dbReference type="Proteomes" id="UP000518300">
    <property type="component" value="Unassembled WGS sequence"/>
</dbReference>
<dbReference type="NCBIfam" id="TIGR00861">
    <property type="entry name" value="MIP"/>
    <property type="match status" value="1"/>
</dbReference>
<dbReference type="SUPFAM" id="SSF81338">
    <property type="entry name" value="Aquaporin-like"/>
    <property type="match status" value="1"/>
</dbReference>
<evidence type="ECO:0000256" key="9">
    <source>
        <dbReference type="SAM" id="MobiDB-lite"/>
    </source>
</evidence>
<reference evidence="11 12" key="1">
    <citation type="submission" date="2020-04" db="EMBL/GenBank/DDBJ databases">
        <title>Draft genome of Pyxidicoccus fallax type strain.</title>
        <authorList>
            <person name="Whitworth D.E."/>
        </authorList>
    </citation>
    <scope>NUCLEOTIDE SEQUENCE [LARGE SCALE GENOMIC DNA]</scope>
    <source>
        <strain evidence="11 12">DSM 14698</strain>
    </source>
</reference>
<feature type="transmembrane region" description="Helical" evidence="10">
    <location>
        <begin position="22"/>
        <end position="43"/>
    </location>
</feature>
<protein>
    <submittedName>
        <fullName evidence="11">Aquaporin Z</fullName>
    </submittedName>
</protein>
<dbReference type="NCBIfam" id="NF003838">
    <property type="entry name" value="PRK05420.1"/>
    <property type="match status" value="1"/>
</dbReference>
<name>A0A848LV43_9BACT</name>
<evidence type="ECO:0000256" key="6">
    <source>
        <dbReference type="ARBA" id="ARBA00022989"/>
    </source>
</evidence>
<dbReference type="GO" id="GO:0015250">
    <property type="term" value="F:water channel activity"/>
    <property type="evidence" value="ECO:0007669"/>
    <property type="project" value="TreeGrafter"/>
</dbReference>
<accession>A0A848LV43</accession>
<dbReference type="PRINTS" id="PR00783">
    <property type="entry name" value="MINTRINSICP"/>
</dbReference>
<evidence type="ECO:0000256" key="3">
    <source>
        <dbReference type="ARBA" id="ARBA00022448"/>
    </source>
</evidence>
<proteinExistence type="inferred from homology"/>
<sequence>MPASMVNSAPVRAGGEEALRKYVAELVGTFVLVLGGVGAAVLAGERIGFLGVSLAFGLSLLAMVYTVGPISGCHVNPAVTLGLLLTGKMEGRHALGYVVAQCVGAIAAAGVVLLIARGAPGGYSAAAEGLASNGFGAASPEGYGAGAAFLTEVALTFLLVLTVLGATDARAPVGFAGLAIGLVLALIHLVGIPVTNTSVNPARSLGPAVFVGGAALSQLWLFIVAPLLGGATAAAVYRTVFRPVAPITATTAERATERERLERIEGQARADSPARA</sequence>
<gene>
    <name evidence="11" type="primary">aqpZ</name>
    <name evidence="11" type="ORF">HG543_44860</name>
</gene>
<keyword evidence="12" id="KW-1185">Reference proteome</keyword>
<comment type="similarity">
    <text evidence="2 8">Belongs to the MIP/aquaporin (TC 1.A.8) family.</text>
</comment>